<comment type="similarity">
    <text evidence="1">Belongs to the low molecular weight phosphotyrosine protein phosphatase family.</text>
</comment>
<evidence type="ECO:0000259" key="4">
    <source>
        <dbReference type="SMART" id="SM00226"/>
    </source>
</evidence>
<evidence type="ECO:0000313" key="5">
    <source>
        <dbReference type="EMBL" id="MEY8762644.1"/>
    </source>
</evidence>
<dbReference type="Gene3D" id="3.40.50.2300">
    <property type="match status" value="1"/>
</dbReference>
<evidence type="ECO:0000313" key="6">
    <source>
        <dbReference type="Proteomes" id="UP001565220"/>
    </source>
</evidence>
<organism evidence="5 6">
    <name type="scientific">Clostridium lapidicellarium</name>
    <dbReference type="NCBI Taxonomy" id="3240931"/>
    <lineage>
        <taxon>Bacteria</taxon>
        <taxon>Bacillati</taxon>
        <taxon>Bacillota</taxon>
        <taxon>Clostridia</taxon>
        <taxon>Eubacteriales</taxon>
        <taxon>Clostridiaceae</taxon>
        <taxon>Clostridium</taxon>
    </lineage>
</organism>
<keyword evidence="6" id="KW-1185">Reference proteome</keyword>
<comment type="caution">
    <text evidence="5">The sequence shown here is derived from an EMBL/GenBank/DDBJ whole genome shotgun (WGS) entry which is preliminary data.</text>
</comment>
<dbReference type="SUPFAM" id="SSF52788">
    <property type="entry name" value="Phosphotyrosine protein phosphatases I"/>
    <property type="match status" value="1"/>
</dbReference>
<name>A0ABV4DTR3_9CLOT</name>
<dbReference type="PANTHER" id="PTHR11717">
    <property type="entry name" value="LOW MOLECULAR WEIGHT PROTEIN TYROSINE PHOSPHATASE"/>
    <property type="match status" value="1"/>
</dbReference>
<dbReference type="EMBL" id="JBGFFE010000002">
    <property type="protein sequence ID" value="MEY8762644.1"/>
    <property type="molecule type" value="Genomic_DNA"/>
</dbReference>
<dbReference type="CDD" id="cd16344">
    <property type="entry name" value="LMWPAP"/>
    <property type="match status" value="1"/>
</dbReference>
<reference evidence="5 6" key="1">
    <citation type="submission" date="2024-08" db="EMBL/GenBank/DDBJ databases">
        <title>Clostridium lapicellarii sp. nov., and Clostridium renhuaiense sp. nov., two species isolated from the mud in a fermentation cellar used for producing sauce-flavour Chinese liquors.</title>
        <authorList>
            <person name="Yang F."/>
            <person name="Wang H."/>
            <person name="Chen L.Q."/>
            <person name="Zhou N."/>
            <person name="Lu J.J."/>
            <person name="Pu X.X."/>
            <person name="Wan B."/>
            <person name="Wang L."/>
            <person name="Liu S.J."/>
        </authorList>
    </citation>
    <scope>NUCLEOTIDE SEQUENCE [LARGE SCALE GENOMIC DNA]</scope>
    <source>
        <strain evidence="5 6">MT-113</strain>
    </source>
</reference>
<dbReference type="Proteomes" id="UP001565220">
    <property type="component" value="Unassembled WGS sequence"/>
</dbReference>
<accession>A0ABV4DTR3</accession>
<dbReference type="Pfam" id="PF01451">
    <property type="entry name" value="LMWPc"/>
    <property type="match status" value="1"/>
</dbReference>
<dbReference type="InterPro" id="IPR050438">
    <property type="entry name" value="LMW_PTPase"/>
</dbReference>
<evidence type="ECO:0000256" key="1">
    <source>
        <dbReference type="ARBA" id="ARBA00011063"/>
    </source>
</evidence>
<dbReference type="RefSeq" id="WP_294184814.1">
    <property type="nucleotide sequence ID" value="NZ_JBGFFE010000002.1"/>
</dbReference>
<dbReference type="SMART" id="SM00226">
    <property type="entry name" value="LMWPc"/>
    <property type="match status" value="1"/>
</dbReference>
<protein>
    <submittedName>
        <fullName evidence="5">Low molecular weight protein arginine phosphatase</fullName>
    </submittedName>
</protein>
<dbReference type="InterPro" id="IPR036196">
    <property type="entry name" value="Ptyr_pPase_sf"/>
</dbReference>
<dbReference type="InterPro" id="IPR023485">
    <property type="entry name" value="Ptyr_pPase"/>
</dbReference>
<proteinExistence type="inferred from homology"/>
<keyword evidence="2" id="KW-0378">Hydrolase</keyword>
<evidence type="ECO:0000256" key="2">
    <source>
        <dbReference type="ARBA" id="ARBA00022801"/>
    </source>
</evidence>
<feature type="domain" description="Phosphotyrosine protein phosphatase I" evidence="4">
    <location>
        <begin position="2"/>
        <end position="144"/>
    </location>
</feature>
<sequence>MKNILFVCTGNTCRSCMAEAIFNFICGKSDIKAASAGISVIDGSVTSRNSALVVKRNINVDISGRKAVQINRNMVENFTIVLAVTSRIKAILQRDFSEFVNKIYTLNEFVSLDEEIEDPFGKSISEYEYTYSQLKYSILLLINKLREDMDIG</sequence>
<keyword evidence="3" id="KW-0904">Protein phosphatase</keyword>
<gene>
    <name evidence="5" type="ORF">AB8S09_03140</name>
</gene>
<dbReference type="InterPro" id="IPR017867">
    <property type="entry name" value="Tyr_phospatase_low_mol_wt"/>
</dbReference>
<dbReference type="PANTHER" id="PTHR11717:SF31">
    <property type="entry name" value="LOW MOLECULAR WEIGHT PROTEIN-TYROSINE-PHOSPHATASE ETP-RELATED"/>
    <property type="match status" value="1"/>
</dbReference>
<dbReference type="PRINTS" id="PR00719">
    <property type="entry name" value="LMWPTPASE"/>
</dbReference>
<evidence type="ECO:0000256" key="3">
    <source>
        <dbReference type="ARBA" id="ARBA00022912"/>
    </source>
</evidence>